<dbReference type="InterPro" id="IPR036028">
    <property type="entry name" value="SH3-like_dom_sf"/>
</dbReference>
<dbReference type="SMART" id="SM00326">
    <property type="entry name" value="SH3"/>
    <property type="match status" value="1"/>
</dbReference>
<dbReference type="Gene3D" id="2.30.30.40">
    <property type="entry name" value="SH3 Domains"/>
    <property type="match status" value="1"/>
</dbReference>
<proteinExistence type="predicted"/>
<dbReference type="Proteomes" id="UP001595075">
    <property type="component" value="Unassembled WGS sequence"/>
</dbReference>
<feature type="region of interest" description="Disordered" evidence="3">
    <location>
        <begin position="596"/>
        <end position="626"/>
    </location>
</feature>
<feature type="domain" description="SH3" evidence="4">
    <location>
        <begin position="547"/>
        <end position="607"/>
    </location>
</feature>
<dbReference type="Pfam" id="PF07653">
    <property type="entry name" value="SH3_2"/>
    <property type="match status" value="1"/>
</dbReference>
<evidence type="ECO:0000313" key="6">
    <source>
        <dbReference type="Proteomes" id="UP001595075"/>
    </source>
</evidence>
<sequence>MAQPIPPKNYKLTDLTILAEKYGHPTGPGHEAIVYQFPFKSGITPLPNPPFKTDQETFDFLEQEIHQRVIELHAVEGLAPMLDPTHDFLDDTIEIHPLYQRAKWGKPLQKHLAKYPIGGGKAGYWEADNPIVWDAILPAVRMASLFLSSSHFWPWWDALIAGEHKKIPSVYVPEPYKNSTYLNFKLRDPVVAGSPEEQAHIQTFFRSICKHVDLSFGSGRAVHGGMAKARLIPPEMFRDGKHAYGTTGSISRYFDTVRVSLAFELAEPLLRDDLTSAERAVDLFRFAATLVHETAHVVVRISSPLPDFLESPNTLPRKFVVQVSGTGKSSKVLTLWKWMASVSYNYNYYNNAEPFFENELFGGVATDLLTYKRGPDGRFTPAAGVLQGGWNTTYHEDYQLDQPCLTPRPPNFNVSELWMIPAHNFLNMTDKNFWSGFVQSFGTDSKVLYFRPKTIGVRRTKPLNAPRDDNYAAKWPKELLRAPAPSIVDYAPLPIDRSSLTPAKIIGLEFENKRRALAQKVYRAVTGVQNRRENVKMPQIPPPPSPSAPPVYKAAKNYVAKDTKELSLTDGEPIKVLAKHPDGYWECSNDAGKSGLVPSSALKEVPGPPPPPPLRTSGRPEPTRQLPITGNRFNEIRKYLFRNIRELALDTLNFKIPEHILFNYVLENRGLDITSDEWRDFLMTAGNAGLLFSLVRDGPSFGVVTKLAAGWPTAPLPPRPRPSWGDPNRTIMTTFQNCATKIGNRYPFFQEGLRDHDLENFRRICNEWYYDNPEWLCRTRLGMPVKEFSEDLFEAIIWKSEKDGGGFAFGPKGTIRKTKLYDDPPSKKRKRDHVTDFCTNM</sequence>
<dbReference type="EMBL" id="JAZHXI010000002">
    <property type="protein sequence ID" value="KAL2074475.1"/>
    <property type="molecule type" value="Genomic_DNA"/>
</dbReference>
<keyword evidence="1 2" id="KW-0728">SH3 domain</keyword>
<evidence type="ECO:0000259" key="4">
    <source>
        <dbReference type="PROSITE" id="PS50002"/>
    </source>
</evidence>
<dbReference type="SUPFAM" id="SSF50044">
    <property type="entry name" value="SH3-domain"/>
    <property type="match status" value="1"/>
</dbReference>
<protein>
    <recommendedName>
        <fullName evidence="4">SH3 domain-containing protein</fullName>
    </recommendedName>
</protein>
<name>A0ABR4CX56_9HELO</name>
<keyword evidence="6" id="KW-1185">Reference proteome</keyword>
<evidence type="ECO:0000256" key="1">
    <source>
        <dbReference type="ARBA" id="ARBA00022443"/>
    </source>
</evidence>
<comment type="caution">
    <text evidence="5">The sequence shown here is derived from an EMBL/GenBank/DDBJ whole genome shotgun (WGS) entry which is preliminary data.</text>
</comment>
<evidence type="ECO:0000256" key="3">
    <source>
        <dbReference type="SAM" id="MobiDB-lite"/>
    </source>
</evidence>
<evidence type="ECO:0000256" key="2">
    <source>
        <dbReference type="PROSITE-ProRule" id="PRU00192"/>
    </source>
</evidence>
<dbReference type="CDD" id="cd00174">
    <property type="entry name" value="SH3"/>
    <property type="match status" value="1"/>
</dbReference>
<dbReference type="PROSITE" id="PS50002">
    <property type="entry name" value="SH3"/>
    <property type="match status" value="1"/>
</dbReference>
<accession>A0ABR4CX56</accession>
<reference evidence="5 6" key="1">
    <citation type="journal article" date="2024" name="Commun. Biol.">
        <title>Comparative genomic analysis of thermophilic fungi reveals convergent evolutionary adaptations and gene losses.</title>
        <authorList>
            <person name="Steindorff A.S."/>
            <person name="Aguilar-Pontes M.V."/>
            <person name="Robinson A.J."/>
            <person name="Andreopoulos B."/>
            <person name="LaButti K."/>
            <person name="Kuo A."/>
            <person name="Mondo S."/>
            <person name="Riley R."/>
            <person name="Otillar R."/>
            <person name="Haridas S."/>
            <person name="Lipzen A."/>
            <person name="Grimwood J."/>
            <person name="Schmutz J."/>
            <person name="Clum A."/>
            <person name="Reid I.D."/>
            <person name="Moisan M.C."/>
            <person name="Butler G."/>
            <person name="Nguyen T.T.M."/>
            <person name="Dewar K."/>
            <person name="Conant G."/>
            <person name="Drula E."/>
            <person name="Henrissat B."/>
            <person name="Hansel C."/>
            <person name="Singer S."/>
            <person name="Hutchinson M.I."/>
            <person name="de Vries R.P."/>
            <person name="Natvig D.O."/>
            <person name="Powell A.J."/>
            <person name="Tsang A."/>
            <person name="Grigoriev I.V."/>
        </authorList>
    </citation>
    <scope>NUCLEOTIDE SEQUENCE [LARGE SCALE GENOMIC DNA]</scope>
    <source>
        <strain evidence="5 6">CBS 494.80</strain>
    </source>
</reference>
<evidence type="ECO:0000313" key="5">
    <source>
        <dbReference type="EMBL" id="KAL2074475.1"/>
    </source>
</evidence>
<dbReference type="InterPro" id="IPR001452">
    <property type="entry name" value="SH3_domain"/>
</dbReference>
<gene>
    <name evidence="5" type="ORF">VTL71DRAFT_8253</name>
</gene>
<organism evidence="5 6">
    <name type="scientific">Oculimacula yallundae</name>
    <dbReference type="NCBI Taxonomy" id="86028"/>
    <lineage>
        <taxon>Eukaryota</taxon>
        <taxon>Fungi</taxon>
        <taxon>Dikarya</taxon>
        <taxon>Ascomycota</taxon>
        <taxon>Pezizomycotina</taxon>
        <taxon>Leotiomycetes</taxon>
        <taxon>Helotiales</taxon>
        <taxon>Ploettnerulaceae</taxon>
        <taxon>Oculimacula</taxon>
    </lineage>
</organism>